<organism evidence="2 3">
    <name type="scientific">Candidatus Kaiserbacteria bacterium RIFCSPHIGHO2_01_FULL_53_29</name>
    <dbReference type="NCBI Taxonomy" id="1798480"/>
    <lineage>
        <taxon>Bacteria</taxon>
        <taxon>Candidatus Kaiseribacteriota</taxon>
    </lineage>
</organism>
<keyword evidence="1" id="KW-1133">Transmembrane helix</keyword>
<keyword evidence="1" id="KW-0812">Transmembrane</keyword>
<dbReference type="AlphaFoldDB" id="A0A1F6CXP7"/>
<dbReference type="EMBL" id="MFKT01000008">
    <property type="protein sequence ID" value="OGG53830.1"/>
    <property type="molecule type" value="Genomic_DNA"/>
</dbReference>
<keyword evidence="1" id="KW-0472">Membrane</keyword>
<proteinExistence type="predicted"/>
<gene>
    <name evidence="2" type="ORF">A2851_01400</name>
</gene>
<accession>A0A1F6CXP7</accession>
<name>A0A1F6CXP7_9BACT</name>
<evidence type="ECO:0000256" key="1">
    <source>
        <dbReference type="SAM" id="Phobius"/>
    </source>
</evidence>
<evidence type="ECO:0000313" key="3">
    <source>
        <dbReference type="Proteomes" id="UP000176863"/>
    </source>
</evidence>
<dbReference type="STRING" id="1798480.A2851_01400"/>
<dbReference type="Proteomes" id="UP000176863">
    <property type="component" value="Unassembled WGS sequence"/>
</dbReference>
<comment type="caution">
    <text evidence="2">The sequence shown here is derived from an EMBL/GenBank/DDBJ whole genome shotgun (WGS) entry which is preliminary data.</text>
</comment>
<protein>
    <submittedName>
        <fullName evidence="2">Uncharacterized protein</fullName>
    </submittedName>
</protein>
<feature type="transmembrane region" description="Helical" evidence="1">
    <location>
        <begin position="31"/>
        <end position="55"/>
    </location>
</feature>
<reference evidence="2 3" key="1">
    <citation type="journal article" date="2016" name="Nat. Commun.">
        <title>Thousands of microbial genomes shed light on interconnected biogeochemical processes in an aquifer system.</title>
        <authorList>
            <person name="Anantharaman K."/>
            <person name="Brown C.T."/>
            <person name="Hug L.A."/>
            <person name="Sharon I."/>
            <person name="Castelle C.J."/>
            <person name="Probst A.J."/>
            <person name="Thomas B.C."/>
            <person name="Singh A."/>
            <person name="Wilkins M.J."/>
            <person name="Karaoz U."/>
            <person name="Brodie E.L."/>
            <person name="Williams K.H."/>
            <person name="Hubbard S.S."/>
            <person name="Banfield J.F."/>
        </authorList>
    </citation>
    <scope>NUCLEOTIDE SEQUENCE [LARGE SCALE GENOMIC DNA]</scope>
</reference>
<evidence type="ECO:0000313" key="2">
    <source>
        <dbReference type="EMBL" id="OGG53830.1"/>
    </source>
</evidence>
<feature type="transmembrane region" description="Helical" evidence="1">
    <location>
        <begin position="92"/>
        <end position="115"/>
    </location>
</feature>
<sequence length="129" mass="14504">MEGMNKINPPNTLRKNILLGIGREERRRARLFLFVSVTAVPLSVLGIVFSIQYMLQGFYQSSFHSYFSLLLSDPDIVLTYWREFALSLADSIPFAGMTISLITIAVLLVSIRIFANNLRNGLSRSFGNA</sequence>